<dbReference type="NCBIfam" id="NF033550">
    <property type="entry name" value="transpos_ISL3"/>
    <property type="match status" value="1"/>
</dbReference>
<dbReference type="InterPro" id="IPR013087">
    <property type="entry name" value="Znf_C2H2_type"/>
</dbReference>
<protein>
    <submittedName>
        <fullName evidence="2">ISL3 family transposase</fullName>
    </submittedName>
</protein>
<dbReference type="AlphaFoldDB" id="A0A9X3WV18"/>
<dbReference type="RefSeq" id="WP_272436367.1">
    <property type="nucleotide sequence ID" value="NZ_JAMQKB010000007.1"/>
</dbReference>
<dbReference type="InterPro" id="IPR029261">
    <property type="entry name" value="Transposase_Znf"/>
</dbReference>
<dbReference type="Pfam" id="PF14690">
    <property type="entry name" value="Zn_ribbon_ISL3"/>
    <property type="match status" value="1"/>
</dbReference>
<reference evidence="2" key="1">
    <citation type="submission" date="2022-06" db="EMBL/GenBank/DDBJ databases">
        <title>Aquibacillus sp. a new bacterium isolated from soil saline samples.</title>
        <authorList>
            <person name="Galisteo C."/>
            <person name="De La Haba R."/>
            <person name="Sanchez-Porro C."/>
            <person name="Ventosa A."/>
        </authorList>
    </citation>
    <scope>NUCLEOTIDE SEQUENCE</scope>
    <source>
        <strain evidence="2">3ASR75-11</strain>
    </source>
</reference>
<dbReference type="PANTHER" id="PTHR33498:SF1">
    <property type="entry name" value="TRANSPOSASE FOR INSERTION SEQUENCE ELEMENT IS1557"/>
    <property type="match status" value="1"/>
</dbReference>
<dbReference type="Pfam" id="PF01610">
    <property type="entry name" value="DDE_Tnp_ISL3"/>
    <property type="match status" value="1"/>
</dbReference>
<keyword evidence="3" id="KW-1185">Reference proteome</keyword>
<comment type="caution">
    <text evidence="2">The sequence shown here is derived from an EMBL/GenBank/DDBJ whole genome shotgun (WGS) entry which is preliminary data.</text>
</comment>
<evidence type="ECO:0000313" key="3">
    <source>
        <dbReference type="Proteomes" id="UP001145050"/>
    </source>
</evidence>
<dbReference type="Proteomes" id="UP001145050">
    <property type="component" value="Unassembled WGS sequence"/>
</dbReference>
<dbReference type="PANTHER" id="PTHR33498">
    <property type="entry name" value="TRANSPOSASE FOR INSERTION SEQUENCE ELEMENT IS1557"/>
    <property type="match status" value="1"/>
</dbReference>
<evidence type="ECO:0000313" key="2">
    <source>
        <dbReference type="EMBL" id="MDC3424561.1"/>
    </source>
</evidence>
<proteinExistence type="predicted"/>
<dbReference type="InterPro" id="IPR002560">
    <property type="entry name" value="Transposase_DDE"/>
</dbReference>
<dbReference type="Pfam" id="PF13542">
    <property type="entry name" value="HTH_Tnp_ISL3"/>
    <property type="match status" value="1"/>
</dbReference>
<dbReference type="EMBL" id="JAMQKB010000007">
    <property type="protein sequence ID" value="MDC3424561.1"/>
    <property type="molecule type" value="Genomic_DNA"/>
</dbReference>
<evidence type="ECO:0000259" key="1">
    <source>
        <dbReference type="PROSITE" id="PS00028"/>
    </source>
</evidence>
<organism evidence="2 3">
    <name type="scientific">Terrihalobacillus insolitus</name>
    <dbReference type="NCBI Taxonomy" id="2950438"/>
    <lineage>
        <taxon>Bacteria</taxon>
        <taxon>Bacillati</taxon>
        <taxon>Bacillota</taxon>
        <taxon>Bacilli</taxon>
        <taxon>Bacillales</taxon>
        <taxon>Bacillaceae</taxon>
        <taxon>Terrihalobacillus</taxon>
    </lineage>
</organism>
<sequence>MSIEVQDIDSVFHISEPWYIERCVFDEEKECLHCYISFRKGATFSCSNCGQELQKVYDIADHNRTWRHLNFFEYPCYIHAELPRTECINCGKIHRVHVPWAIKRRSNFTLLFDAWIIAMAKDMPMSAISRLVKEHDTQLWRILHYYVDQAIAVQDLSHVTMIGTDETSAKKGHNYVTIFMDLKKKNVIHVTKGKDSSTWEECKKHLESHGGSSEKVSEVSMDMSPAFIKGATENFPNAAITFDKFHVIQAVNQAVDLVRRHERQSSADLKNTRYMWLKNEKNLTKKQKEKLDRLKDSDLDTAKAYRMRMSLQEMYNYPPEIGPIALKEWIQWGLRCQLKPMVDVAKMLNKHYDGVVQWFSSKLNNGLLEGINSLFQAAKRKARGYRSDKNIVAMIYLLAGKLDFSPQCQ</sequence>
<name>A0A9X3WV18_9BACI</name>
<feature type="domain" description="C2H2-type" evidence="1">
    <location>
        <begin position="46"/>
        <end position="68"/>
    </location>
</feature>
<dbReference type="PROSITE" id="PS00028">
    <property type="entry name" value="ZINC_FINGER_C2H2_1"/>
    <property type="match status" value="1"/>
</dbReference>
<gene>
    <name evidence="2" type="ORF">NC797_08565</name>
</gene>
<dbReference type="InterPro" id="IPR047951">
    <property type="entry name" value="Transpos_ISL3"/>
</dbReference>
<dbReference type="InterPro" id="IPR032877">
    <property type="entry name" value="Transposase_HTH"/>
</dbReference>
<accession>A0A9X3WV18</accession>